<keyword evidence="2 11" id="KW-0813">Transport</keyword>
<dbReference type="KEGG" id="axl:AXY_15610"/>
<keyword evidence="4 11" id="KW-0001">2Fe-2S</keyword>
<evidence type="ECO:0000256" key="9">
    <source>
        <dbReference type="ARBA" id="ARBA00023004"/>
    </source>
</evidence>
<dbReference type="Pfam" id="PF10418">
    <property type="entry name" value="DHODB_Fe-S_bind"/>
    <property type="match status" value="1"/>
</dbReference>
<comment type="similarity">
    <text evidence="1 11">Belongs to the PyrK family.</text>
</comment>
<dbReference type="SUPFAM" id="SSF63380">
    <property type="entry name" value="Riboflavin synthase domain-like"/>
    <property type="match status" value="1"/>
</dbReference>
<evidence type="ECO:0000313" key="16">
    <source>
        <dbReference type="Proteomes" id="UP000006294"/>
    </source>
</evidence>
<evidence type="ECO:0000313" key="15">
    <source>
        <dbReference type="EMBL" id="BAM47693.1"/>
    </source>
</evidence>
<comment type="caution">
    <text evidence="11">Lacks conserved residue(s) required for the propagation of feature annotation.</text>
</comment>
<evidence type="ECO:0000256" key="4">
    <source>
        <dbReference type="ARBA" id="ARBA00022714"/>
    </source>
</evidence>
<evidence type="ECO:0000256" key="5">
    <source>
        <dbReference type="ARBA" id="ARBA00022723"/>
    </source>
</evidence>
<dbReference type="PROSITE" id="PS51384">
    <property type="entry name" value="FAD_FR"/>
    <property type="match status" value="1"/>
</dbReference>
<keyword evidence="8 11" id="KW-0249">Electron transport</keyword>
<comment type="function">
    <text evidence="11">Responsible for channeling the electrons from the oxidation of dihydroorotate from the FMN redox center in the PyrD type B subunit to the ultimate electron acceptor NAD(+).</text>
</comment>
<comment type="cofactor">
    <cofactor evidence="11">
        <name>[2Fe-2S] cluster</name>
        <dbReference type="ChEBI" id="CHEBI:190135"/>
    </cofactor>
    <text evidence="11">Binds 1 [2Fe-2S] cluster per subunit.</text>
</comment>
<dbReference type="UniPathway" id="UPA00070">
    <property type="reaction ID" value="UER00945"/>
</dbReference>
<evidence type="ECO:0000256" key="12">
    <source>
        <dbReference type="PIRSR" id="PIRSR006816-1"/>
    </source>
</evidence>
<dbReference type="GO" id="GO:0046872">
    <property type="term" value="F:metal ion binding"/>
    <property type="evidence" value="ECO:0007669"/>
    <property type="project" value="UniProtKB-KW"/>
</dbReference>
<reference evidence="15 16" key="1">
    <citation type="submission" date="2011-01" db="EMBL/GenBank/DDBJ databases">
        <title>Whole genome sequence of Amphibacillus xylinus NBRC 15112.</title>
        <authorList>
            <person name="Nakazawa H."/>
            <person name="Katano Y."/>
            <person name="Nakamura S."/>
            <person name="Sasagawa M."/>
            <person name="Fukada J."/>
            <person name="Arai T."/>
            <person name="Sasakura N."/>
            <person name="Mochizuki D."/>
            <person name="Hosoyama A."/>
            <person name="Harada K."/>
            <person name="Horikawa H."/>
            <person name="Kato Y."/>
            <person name="Harada T."/>
            <person name="Sasaki K."/>
            <person name="Sekiguchi M."/>
            <person name="Hodoyama M."/>
            <person name="Nishiko R."/>
            <person name="Narita H."/>
            <person name="Hanamaki A."/>
            <person name="Hata C."/>
            <person name="Konno Y."/>
            <person name="Niimura Y."/>
            <person name="Yamazaki S."/>
            <person name="Fujita N."/>
        </authorList>
    </citation>
    <scope>NUCLEOTIDE SEQUENCE [LARGE SCALE GENOMIC DNA]</scope>
    <source>
        <strain evidence="16">ATCC 51415 / DSM 6626 / JCM 7361 / LMG 17667 / NBRC 15112 / Ep01</strain>
    </source>
</reference>
<dbReference type="InterPro" id="IPR019480">
    <property type="entry name" value="Dihydroorotate_DH_Fe-S-bd"/>
</dbReference>
<comment type="cofactor">
    <cofactor evidence="13">
        <name>[2Fe-2S] cluster</name>
        <dbReference type="ChEBI" id="CHEBI:190135"/>
    </cofactor>
    <text evidence="13">Binds 1 [2Fe-2S] cluster per subunit.</text>
</comment>
<feature type="binding site" evidence="11 13">
    <location>
        <position position="220"/>
    </location>
    <ligand>
        <name>[2Fe-2S] cluster</name>
        <dbReference type="ChEBI" id="CHEBI:190135"/>
    </ligand>
</feature>
<dbReference type="RefSeq" id="WP_015010291.1">
    <property type="nucleotide sequence ID" value="NC_018704.1"/>
</dbReference>
<dbReference type="GO" id="GO:0044205">
    <property type="term" value="P:'de novo' UMP biosynthetic process"/>
    <property type="evidence" value="ECO:0007669"/>
    <property type="project" value="UniProtKB-UniRule"/>
</dbReference>
<organism evidence="15 16">
    <name type="scientific">Amphibacillus xylanus (strain ATCC 51415 / DSM 6626 / JCM 7361 / LMG 17667 / NBRC 15112 / Ep01)</name>
    <dbReference type="NCBI Taxonomy" id="698758"/>
    <lineage>
        <taxon>Bacteria</taxon>
        <taxon>Bacillati</taxon>
        <taxon>Bacillota</taxon>
        <taxon>Bacilli</taxon>
        <taxon>Bacillales</taxon>
        <taxon>Bacillaceae</taxon>
        <taxon>Amphibacillus</taxon>
    </lineage>
</organism>
<dbReference type="Gene3D" id="2.40.30.10">
    <property type="entry name" value="Translation factors"/>
    <property type="match status" value="1"/>
</dbReference>
<keyword evidence="6 11" id="KW-0274">FAD</keyword>
<dbReference type="PIRSF" id="PIRSF006816">
    <property type="entry name" value="Cyc3_hyd_g"/>
    <property type="match status" value="1"/>
</dbReference>
<dbReference type="HAMAP" id="MF_01211">
    <property type="entry name" value="DHODB_Fe_S_bind"/>
    <property type="match status" value="1"/>
</dbReference>
<dbReference type="EMBL" id="AP012050">
    <property type="protein sequence ID" value="BAM47693.1"/>
    <property type="molecule type" value="Genomic_DNA"/>
</dbReference>
<dbReference type="InterPro" id="IPR039261">
    <property type="entry name" value="FNR_nucleotide-bd"/>
</dbReference>
<dbReference type="OrthoDB" id="9778346at2"/>
<gene>
    <name evidence="11 15" type="primary">pyrK</name>
    <name evidence="15" type="ordered locus">AXY_15610</name>
</gene>
<dbReference type="CDD" id="cd06218">
    <property type="entry name" value="DHOD_e_trans"/>
    <property type="match status" value="1"/>
</dbReference>
<dbReference type="Gene3D" id="2.10.240.10">
    <property type="entry name" value="Dihydroorotate dehydrogenase, electron transfer subunit"/>
    <property type="match status" value="1"/>
</dbReference>
<dbReference type="Gene3D" id="3.40.50.80">
    <property type="entry name" value="Nucleotide-binding domain of ferredoxin-NADP reductase (FNR) module"/>
    <property type="match status" value="1"/>
</dbReference>
<dbReference type="AlphaFoldDB" id="K0J7N8"/>
<evidence type="ECO:0000256" key="13">
    <source>
        <dbReference type="PIRSR" id="PIRSR006816-2"/>
    </source>
</evidence>
<feature type="binding site" evidence="11 12">
    <location>
        <begin position="77"/>
        <end position="78"/>
    </location>
    <ligand>
        <name>FAD</name>
        <dbReference type="ChEBI" id="CHEBI:57692"/>
    </ligand>
</feature>
<keyword evidence="7 11" id="KW-0665">Pyrimidine biosynthesis</keyword>
<dbReference type="PANTHER" id="PTHR43513">
    <property type="entry name" value="DIHYDROOROTATE DEHYDROGENASE B (NAD(+)), ELECTRON TRANSFER SUBUNIT"/>
    <property type="match status" value="1"/>
</dbReference>
<comment type="cofactor">
    <cofactor evidence="11 12">
        <name>FAD</name>
        <dbReference type="ChEBI" id="CHEBI:57692"/>
    </cofactor>
    <text evidence="11 12">Binds 1 FAD per subunit.</text>
</comment>
<dbReference type="Pfam" id="PF00175">
    <property type="entry name" value="NAD_binding_1"/>
    <property type="match status" value="1"/>
</dbReference>
<accession>K0J7N8</accession>
<evidence type="ECO:0000256" key="1">
    <source>
        <dbReference type="ARBA" id="ARBA00006422"/>
    </source>
</evidence>
<evidence type="ECO:0000256" key="2">
    <source>
        <dbReference type="ARBA" id="ARBA00022448"/>
    </source>
</evidence>
<keyword evidence="10 11" id="KW-0411">Iron-sulfur</keyword>
<dbReference type="InterPro" id="IPR037117">
    <property type="entry name" value="Dihydroorotate_DH_ele_sf"/>
</dbReference>
<feature type="binding site" evidence="11 13">
    <location>
        <position position="228"/>
    </location>
    <ligand>
        <name>[2Fe-2S] cluster</name>
        <dbReference type="ChEBI" id="CHEBI:190135"/>
    </ligand>
</feature>
<dbReference type="GO" id="GO:0009055">
    <property type="term" value="F:electron transfer activity"/>
    <property type="evidence" value="ECO:0007669"/>
    <property type="project" value="UniProtKB-UniRule"/>
</dbReference>
<feature type="domain" description="FAD-binding FR-type" evidence="14">
    <location>
        <begin position="1"/>
        <end position="102"/>
    </location>
</feature>
<name>K0J7N8_AMPXN</name>
<dbReference type="GO" id="GO:0050660">
    <property type="term" value="F:flavin adenine dinucleotide binding"/>
    <property type="evidence" value="ECO:0007669"/>
    <property type="project" value="InterPro"/>
</dbReference>
<comment type="subunit">
    <text evidence="11">Heterotetramer of 2 PyrK and 2 PyrD type B subunits.</text>
</comment>
<evidence type="ECO:0000256" key="7">
    <source>
        <dbReference type="ARBA" id="ARBA00022975"/>
    </source>
</evidence>
<dbReference type="SUPFAM" id="SSF52343">
    <property type="entry name" value="Ferredoxin reductase-like, C-terminal NADP-linked domain"/>
    <property type="match status" value="1"/>
</dbReference>
<feature type="binding site" evidence="11 13">
    <location>
        <position position="242"/>
    </location>
    <ligand>
        <name>[2Fe-2S] cluster</name>
        <dbReference type="ChEBI" id="CHEBI:190135"/>
    </ligand>
</feature>
<feature type="binding site" evidence="11 13">
    <location>
        <position position="225"/>
    </location>
    <ligand>
        <name>[2Fe-2S] cluster</name>
        <dbReference type="ChEBI" id="CHEBI:190135"/>
    </ligand>
</feature>
<keyword evidence="3 11" id="KW-0285">Flavoprotein</keyword>
<evidence type="ECO:0000259" key="14">
    <source>
        <dbReference type="PROSITE" id="PS51384"/>
    </source>
</evidence>
<feature type="binding site" evidence="11 12">
    <location>
        <begin position="53"/>
        <end position="56"/>
    </location>
    <ligand>
        <name>FAD</name>
        <dbReference type="ChEBI" id="CHEBI:57692"/>
    </ligand>
</feature>
<keyword evidence="16" id="KW-1185">Reference proteome</keyword>
<sequence length="255" mass="28462">MKQLSVPILSIEKIAKATYQIDMRLEKDHLEKIKPGQFIHIRVHQGSEFMLRRPISVADVDLKLNKLSVIFKVFGRGTEQLTQLKANDLIDLIIPCGNGYPIDTINYNHALLVGGGVGVPPLYYLAKSLVARGVKVTTIIGFQTKEEIFYLDKFSELGEVFVTTNDGSFGTQGYVTDILKQEDLNFDYYFSCGPAPMLKAVKNYLHYFPGYISLEERMGCGIGACYACVVKTEDGKAQKKICTDGPVFQANEVMI</sequence>
<dbReference type="InterPro" id="IPR001433">
    <property type="entry name" value="OxRdtase_FAD/NAD-bd"/>
</dbReference>
<dbReference type="InterPro" id="IPR017938">
    <property type="entry name" value="Riboflavin_synthase-like_b-brl"/>
</dbReference>
<evidence type="ECO:0000256" key="3">
    <source>
        <dbReference type="ARBA" id="ARBA00022630"/>
    </source>
</evidence>
<dbReference type="Proteomes" id="UP000006294">
    <property type="component" value="Chromosome"/>
</dbReference>
<proteinExistence type="inferred from homology"/>
<dbReference type="InterPro" id="IPR012165">
    <property type="entry name" value="Cyt_c3_hydrogenase_gsu"/>
</dbReference>
<dbReference type="InterPro" id="IPR017927">
    <property type="entry name" value="FAD-bd_FR_type"/>
</dbReference>
<dbReference type="eggNOG" id="COG0543">
    <property type="taxonomic scope" value="Bacteria"/>
</dbReference>
<dbReference type="GO" id="GO:0016491">
    <property type="term" value="F:oxidoreductase activity"/>
    <property type="evidence" value="ECO:0007669"/>
    <property type="project" value="InterPro"/>
</dbReference>
<comment type="pathway">
    <text evidence="11">Pyrimidine metabolism; UMP biosynthesis via de novo pathway; orotate from (S)-dihydroorotate (NAD(+) route): step 1/1.</text>
</comment>
<dbReference type="PATRIC" id="fig|698758.3.peg.1558"/>
<dbReference type="HOGENOM" id="CLU_003827_1_2_9"/>
<protein>
    <recommendedName>
        <fullName evidence="11">Dihydroorotate dehydrogenase B (NAD(+)), electron transfer subunit</fullName>
    </recommendedName>
    <alternativeName>
        <fullName evidence="11">Dihydroorotate oxidase B, electron transfer subunit</fullName>
    </alternativeName>
</protein>
<evidence type="ECO:0000256" key="8">
    <source>
        <dbReference type="ARBA" id="ARBA00022982"/>
    </source>
</evidence>
<dbReference type="PANTHER" id="PTHR43513:SF3">
    <property type="entry name" value="DIHYDROOROTATE DEHYDROGENASE B (NAD(+)), ELECTRON TRANSFER SUBUNIT-RELATED"/>
    <property type="match status" value="1"/>
</dbReference>
<dbReference type="STRING" id="698758.AXY_15610"/>
<dbReference type="InterPro" id="IPR050353">
    <property type="entry name" value="PyrK_electron_transfer"/>
</dbReference>
<evidence type="ECO:0000256" key="6">
    <source>
        <dbReference type="ARBA" id="ARBA00022827"/>
    </source>
</evidence>
<dbReference type="InterPro" id="IPR023455">
    <property type="entry name" value="Dihydroorotate_DHASE_ETsu"/>
</dbReference>
<keyword evidence="5 11" id="KW-0479">Metal-binding</keyword>
<dbReference type="GO" id="GO:0051537">
    <property type="term" value="F:2 iron, 2 sulfur cluster binding"/>
    <property type="evidence" value="ECO:0007669"/>
    <property type="project" value="UniProtKB-KW"/>
</dbReference>
<evidence type="ECO:0000256" key="10">
    <source>
        <dbReference type="ARBA" id="ARBA00023014"/>
    </source>
</evidence>
<keyword evidence="9 11" id="KW-0408">Iron</keyword>
<evidence type="ECO:0000256" key="11">
    <source>
        <dbReference type="HAMAP-Rule" id="MF_01211"/>
    </source>
</evidence>